<dbReference type="Gene3D" id="3.40.50.300">
    <property type="entry name" value="P-loop containing nucleotide triphosphate hydrolases"/>
    <property type="match status" value="1"/>
</dbReference>
<organism evidence="2 3">
    <name type="scientific">Thermoproteus tenax (strain ATCC 35583 / DSM 2078 / JCM 9277 / NBRC 100435 / Kra 1)</name>
    <dbReference type="NCBI Taxonomy" id="768679"/>
    <lineage>
        <taxon>Archaea</taxon>
        <taxon>Thermoproteota</taxon>
        <taxon>Thermoprotei</taxon>
        <taxon>Thermoproteales</taxon>
        <taxon>Thermoproteaceae</taxon>
        <taxon>Thermoproteus</taxon>
    </lineage>
</organism>
<accession>G4RK88</accession>
<dbReference type="AlphaFoldDB" id="G4RK88"/>
<proteinExistence type="predicted"/>
<evidence type="ECO:0000256" key="1">
    <source>
        <dbReference type="SAM" id="Phobius"/>
    </source>
</evidence>
<dbReference type="GO" id="GO:0016301">
    <property type="term" value="F:kinase activity"/>
    <property type="evidence" value="ECO:0007669"/>
    <property type="project" value="UniProtKB-KW"/>
</dbReference>
<dbReference type="PaxDb" id="768679-TTX_1345a"/>
<protein>
    <submittedName>
        <fullName evidence="2">Thymidylate kinase family protein</fullName>
    </submittedName>
</protein>
<name>G4RK88_THETK</name>
<dbReference type="EMBL" id="FN869859">
    <property type="protein sequence ID" value="CCC81983.1"/>
    <property type="molecule type" value="Genomic_DNA"/>
</dbReference>
<keyword evidence="2" id="KW-0418">Kinase</keyword>
<dbReference type="InterPro" id="IPR027417">
    <property type="entry name" value="P-loop_NTPase"/>
</dbReference>
<dbReference type="STRING" id="768679.TTX_1345a"/>
<feature type="transmembrane region" description="Helical" evidence="1">
    <location>
        <begin position="78"/>
        <end position="100"/>
    </location>
</feature>
<evidence type="ECO:0000313" key="2">
    <source>
        <dbReference type="EMBL" id="CCC81983.1"/>
    </source>
</evidence>
<dbReference type="SUPFAM" id="SSF52540">
    <property type="entry name" value="P-loop containing nucleoside triphosphate hydrolases"/>
    <property type="match status" value="1"/>
</dbReference>
<dbReference type="HOGENOM" id="CLU_1168634_0_0_2"/>
<keyword evidence="1" id="KW-1133">Transmembrane helix</keyword>
<feature type="transmembrane region" description="Helical" evidence="1">
    <location>
        <begin position="141"/>
        <end position="163"/>
    </location>
</feature>
<gene>
    <name evidence="2" type="ORF">TTX_1345a</name>
</gene>
<keyword evidence="2" id="KW-0808">Transferase</keyword>
<keyword evidence="1" id="KW-0812">Transmembrane</keyword>
<sequence>MRNRLLIYILGPEGAGKTTQAYLVKRYLEKRYRLPVVITEVRSNNLFMYLLIKFLIWCGRAEYYRYPDVYISRVDRLFIGRIINTWLILETAAFLTAHVLKVLLFRLMGYTVIVTRHVIDFLVDMYAIGLSSHKITRTHLIITRLLLRLFSAHSIIIYLDAGYSSLLARYRKRGSYTEPRGWIEFYRTLSKSLLSFATYIETYYIDTSSLDIKAVFNIVSNLITSQVK</sequence>
<dbReference type="Proteomes" id="UP000002654">
    <property type="component" value="Chromosome"/>
</dbReference>
<dbReference type="KEGG" id="ttn:TTX_1345a"/>
<dbReference type="eggNOG" id="arCOG01891">
    <property type="taxonomic scope" value="Archaea"/>
</dbReference>
<evidence type="ECO:0000313" key="3">
    <source>
        <dbReference type="Proteomes" id="UP000002654"/>
    </source>
</evidence>
<reference evidence="2 3" key="1">
    <citation type="journal article" date="2011" name="PLoS ONE">
        <title>The complete genome sequence of Thermoproteus tenax: a physiologically versatile member of the Crenarchaeota.</title>
        <authorList>
            <person name="Siebers B."/>
            <person name="Zaparty M."/>
            <person name="Raddatz G."/>
            <person name="Tjaden B."/>
            <person name="Albers S.V."/>
            <person name="Bell S.D."/>
            <person name="Blombach F."/>
            <person name="Kletzin A."/>
            <person name="Kyrpides N."/>
            <person name="Lanz C."/>
            <person name="Plagens A."/>
            <person name="Rampp M."/>
            <person name="Rosinus A."/>
            <person name="von Jan M."/>
            <person name="Makarova K.S."/>
            <person name="Klenk H.P."/>
            <person name="Schuster S.C."/>
            <person name="Hensel R."/>
        </authorList>
    </citation>
    <scope>NUCLEOTIDE SEQUENCE [LARGE SCALE GENOMIC DNA]</scope>
    <source>
        <strain evidence="3">ATCC 35583 / DSM 2078 / JCM 9277 / NBRC 100435 / Kra 1</strain>
    </source>
</reference>
<keyword evidence="1" id="KW-0472">Membrane</keyword>
<keyword evidence="3" id="KW-1185">Reference proteome</keyword>